<accession>A0A4S2KM27</accession>
<dbReference type="Proteomes" id="UP000310200">
    <property type="component" value="Unassembled WGS sequence"/>
</dbReference>
<organism evidence="2 3">
    <name type="scientific">Temnothorax longispinosus</name>
    <dbReference type="NCBI Taxonomy" id="300112"/>
    <lineage>
        <taxon>Eukaryota</taxon>
        <taxon>Metazoa</taxon>
        <taxon>Ecdysozoa</taxon>
        <taxon>Arthropoda</taxon>
        <taxon>Hexapoda</taxon>
        <taxon>Insecta</taxon>
        <taxon>Pterygota</taxon>
        <taxon>Neoptera</taxon>
        <taxon>Endopterygota</taxon>
        <taxon>Hymenoptera</taxon>
        <taxon>Apocrita</taxon>
        <taxon>Aculeata</taxon>
        <taxon>Formicoidea</taxon>
        <taxon>Formicidae</taxon>
        <taxon>Myrmicinae</taxon>
        <taxon>Temnothorax</taxon>
    </lineage>
</organism>
<protein>
    <submittedName>
        <fullName evidence="2">Uncharacterized protein</fullName>
    </submittedName>
</protein>
<dbReference type="EMBL" id="QBLH01001993">
    <property type="protein sequence ID" value="TGZ50306.1"/>
    <property type="molecule type" value="Genomic_DNA"/>
</dbReference>
<keyword evidence="3" id="KW-1185">Reference proteome</keyword>
<dbReference type="STRING" id="300112.A0A4S2KM27"/>
<dbReference type="AlphaFoldDB" id="A0A4S2KM27"/>
<reference evidence="2 3" key="1">
    <citation type="journal article" date="2019" name="Philos. Trans. R. Soc. Lond., B, Biol. Sci.">
        <title>Ant behaviour and brain gene expression of defending hosts depend on the ecological success of the intruding social parasite.</title>
        <authorList>
            <person name="Kaur R."/>
            <person name="Stoldt M."/>
            <person name="Jongepier E."/>
            <person name="Feldmeyer B."/>
            <person name="Menzel F."/>
            <person name="Bornberg-Bauer E."/>
            <person name="Foitzik S."/>
        </authorList>
    </citation>
    <scope>NUCLEOTIDE SEQUENCE [LARGE SCALE GENOMIC DNA]</scope>
    <source>
        <tissue evidence="2">Whole body</tissue>
    </source>
</reference>
<feature type="region of interest" description="Disordered" evidence="1">
    <location>
        <begin position="53"/>
        <end position="79"/>
    </location>
</feature>
<gene>
    <name evidence="2" type="ORF">DBV15_06581</name>
</gene>
<proteinExistence type="predicted"/>
<evidence type="ECO:0000313" key="2">
    <source>
        <dbReference type="EMBL" id="TGZ50306.1"/>
    </source>
</evidence>
<sequence>MEAPITNFAVSNGLVNLPLYNATGFCGLCLYKDTYGSVTNHSCISGNPIVVDSSSKNQPRYSSSGSETSDNPPNLVSTT</sequence>
<comment type="caution">
    <text evidence="2">The sequence shown here is derived from an EMBL/GenBank/DDBJ whole genome shotgun (WGS) entry which is preliminary data.</text>
</comment>
<evidence type="ECO:0000256" key="1">
    <source>
        <dbReference type="SAM" id="MobiDB-lite"/>
    </source>
</evidence>
<evidence type="ECO:0000313" key="3">
    <source>
        <dbReference type="Proteomes" id="UP000310200"/>
    </source>
</evidence>
<name>A0A4S2KM27_9HYME</name>